<evidence type="ECO:0000313" key="8">
    <source>
        <dbReference type="EMBL" id="MCR2746953.1"/>
    </source>
</evidence>
<dbReference type="Gene3D" id="3.90.25.10">
    <property type="entry name" value="UDP-galactose 4-epimerase, domain 1"/>
    <property type="match status" value="1"/>
</dbReference>
<dbReference type="RefSeq" id="WP_257512159.1">
    <property type="nucleotide sequence ID" value="NZ_JANKHG010000017.1"/>
</dbReference>
<comment type="pathway">
    <text evidence="1 6">Carbohydrate biosynthesis; dTDP-L-rhamnose biosynthesis.</text>
</comment>
<evidence type="ECO:0000256" key="3">
    <source>
        <dbReference type="ARBA" id="ARBA00012929"/>
    </source>
</evidence>
<dbReference type="Pfam" id="PF00232">
    <property type="entry name" value="Glyco_hydro_1"/>
    <property type="match status" value="1"/>
</dbReference>
<dbReference type="InterPro" id="IPR036291">
    <property type="entry name" value="NAD(P)-bd_dom_sf"/>
</dbReference>
<dbReference type="EMBL" id="JANKHG010000017">
    <property type="protein sequence ID" value="MCR2746953.1"/>
    <property type="molecule type" value="Genomic_DNA"/>
</dbReference>
<evidence type="ECO:0000256" key="1">
    <source>
        <dbReference type="ARBA" id="ARBA00004781"/>
    </source>
</evidence>
<gene>
    <name evidence="8" type="ORF">NSP04_09860</name>
</gene>
<comment type="function">
    <text evidence="6">Catalyzes the reduction of dTDP-6-deoxy-L-lyxo-4-hexulose to yield dTDP-L-rhamnose.</text>
</comment>
<evidence type="ECO:0000313" key="9">
    <source>
        <dbReference type="Proteomes" id="UP001165267"/>
    </source>
</evidence>
<evidence type="ECO:0000256" key="6">
    <source>
        <dbReference type="RuleBase" id="RU364082"/>
    </source>
</evidence>
<evidence type="ECO:0000256" key="2">
    <source>
        <dbReference type="ARBA" id="ARBA00010944"/>
    </source>
</evidence>
<dbReference type="InterPro" id="IPR005913">
    <property type="entry name" value="dTDP_dehydrorham_reduct"/>
</dbReference>
<dbReference type="Proteomes" id="UP001165267">
    <property type="component" value="Unassembled WGS sequence"/>
</dbReference>
<proteinExistence type="inferred from homology"/>
<dbReference type="Gene3D" id="3.40.50.720">
    <property type="entry name" value="NAD(P)-binding Rossmann-like Domain"/>
    <property type="match status" value="1"/>
</dbReference>
<dbReference type="PANTHER" id="PTHR10491">
    <property type="entry name" value="DTDP-4-DEHYDRORHAMNOSE REDUCTASE"/>
    <property type="match status" value="1"/>
</dbReference>
<dbReference type="SUPFAM" id="SSF51445">
    <property type="entry name" value="(Trans)glycosidases"/>
    <property type="match status" value="1"/>
</dbReference>
<dbReference type="EC" id="1.1.1.133" evidence="3 6"/>
<dbReference type="PANTHER" id="PTHR10491:SF4">
    <property type="entry name" value="METHIONINE ADENOSYLTRANSFERASE 2 SUBUNIT BETA"/>
    <property type="match status" value="1"/>
</dbReference>
<keyword evidence="9" id="KW-1185">Reference proteome</keyword>
<dbReference type="InterPro" id="IPR017853">
    <property type="entry name" value="GH"/>
</dbReference>
<sequence>MNAPSNPLSLDLWGGVECTVARIGDRYVDQLHTTGHHNRITDLDLFAGLGLKALRYPVLWERIAPEHPDLCDWSWTDARLGRLRELGIEPILTLVHHGSGPRYTSLSDDRFAQKLADFAGRVAERYPWATAYTPVNEPLTTARFSGLYGHWYPHGQDAKLFLRMLFNQLDGIRLSMAAIRAVNPAATLIQTDDLGYTWSTPELAYQADFENQRRWLSWDVLCGRVNREHPLWEYVLGHGIGQHELESWLVAPCSPSVIGVNHYLTSERFLDENLQKYQDSSWGGNGRQRYADVEAQRVLADGGFGPHTLLQQAWQRYQLPLAVTEVHNGCTRDEQMRWFAEMWRAALRLQAEGVDIRAITAWSLLGATDWNSILTRLGGYYEPGIFDIRAGQPRATAMVKLLHDLHNGGLCDHPVLDSPGWWHRADRLSYAPIKCVGSEPIATSVCPIGYPNKPRALLIIGAKGTLGRALARACTQRALPHHLLSREILDISDPNAVERVLADLKPWAVINAAGCVDVDLAEFEIERCWRDNCIGPMQLAETCAQLGIPMLTFSSDLVFDGTKAGAYLETDEVAPLNVYGKSKAGAEQLVLARHSDALIIRTSAFFCAFDPHNFATQTLARLRTGKAVDAVDSVAVSPTYIPDLVNHSIDLLIDGEKGIWHLSNLGSISWYEFAFELANACGQQKELVRRAAPAEAGWIACRPVNSILQSCRSNIMPTFDSAFGRFIDFQKQNI</sequence>
<dbReference type="Pfam" id="PF04321">
    <property type="entry name" value="RmlD_sub_bind"/>
    <property type="match status" value="1"/>
</dbReference>
<dbReference type="InterPro" id="IPR001360">
    <property type="entry name" value="Glyco_hydro_1"/>
</dbReference>
<evidence type="ECO:0000256" key="5">
    <source>
        <dbReference type="ARBA" id="ARBA00048200"/>
    </source>
</evidence>
<comment type="catalytic activity">
    <reaction evidence="5 6">
        <text>dTDP-beta-L-rhamnose + NADP(+) = dTDP-4-dehydro-beta-L-rhamnose + NADPH + H(+)</text>
        <dbReference type="Rhea" id="RHEA:21796"/>
        <dbReference type="ChEBI" id="CHEBI:15378"/>
        <dbReference type="ChEBI" id="CHEBI:57510"/>
        <dbReference type="ChEBI" id="CHEBI:57783"/>
        <dbReference type="ChEBI" id="CHEBI:58349"/>
        <dbReference type="ChEBI" id="CHEBI:62830"/>
        <dbReference type="EC" id="1.1.1.133"/>
    </reaction>
</comment>
<comment type="similarity">
    <text evidence="2 6">Belongs to the dTDP-4-dehydrorhamnose reductase family.</text>
</comment>
<reference evidence="8" key="1">
    <citation type="submission" date="2022-07" db="EMBL/GenBank/DDBJ databases">
        <authorList>
            <person name="Xamxidin M."/>
        </authorList>
    </citation>
    <scope>NUCLEOTIDE SEQUENCE</scope>
    <source>
        <strain evidence="8">YS8-69</strain>
    </source>
</reference>
<protein>
    <recommendedName>
        <fullName evidence="4 6">dTDP-4-dehydrorhamnose reductase</fullName>
        <ecNumber evidence="3 6">1.1.1.133</ecNumber>
    </recommendedName>
</protein>
<dbReference type="CDD" id="cd05254">
    <property type="entry name" value="dTDP_HR_like_SDR_e"/>
    <property type="match status" value="1"/>
</dbReference>
<evidence type="ECO:0000256" key="4">
    <source>
        <dbReference type="ARBA" id="ARBA00017099"/>
    </source>
</evidence>
<keyword evidence="6" id="KW-0521">NADP</keyword>
<feature type="domain" description="RmlD-like substrate binding" evidence="7">
    <location>
        <begin position="457"/>
        <end position="710"/>
    </location>
</feature>
<accession>A0ABT1XI29</accession>
<evidence type="ECO:0000259" key="7">
    <source>
        <dbReference type="Pfam" id="PF04321"/>
    </source>
</evidence>
<dbReference type="SUPFAM" id="SSF51735">
    <property type="entry name" value="NAD(P)-binding Rossmann-fold domains"/>
    <property type="match status" value="1"/>
</dbReference>
<comment type="caution">
    <text evidence="8">The sequence shown here is derived from an EMBL/GenBank/DDBJ whole genome shotgun (WGS) entry which is preliminary data.</text>
</comment>
<dbReference type="Gene3D" id="3.20.20.80">
    <property type="entry name" value="Glycosidases"/>
    <property type="match status" value="1"/>
</dbReference>
<dbReference type="InterPro" id="IPR029903">
    <property type="entry name" value="RmlD-like-bd"/>
</dbReference>
<name>A0ABT1XI29_9BURK</name>
<keyword evidence="6" id="KW-0560">Oxidoreductase</keyword>
<comment type="cofactor">
    <cofactor evidence="6">
        <name>Mg(2+)</name>
        <dbReference type="ChEBI" id="CHEBI:18420"/>
    </cofactor>
    <text evidence="6">Binds 1 Mg(2+) ion per monomer.</text>
</comment>
<organism evidence="8 9">
    <name type="scientific">Limnobacter parvus</name>
    <dbReference type="NCBI Taxonomy" id="2939690"/>
    <lineage>
        <taxon>Bacteria</taxon>
        <taxon>Pseudomonadati</taxon>
        <taxon>Pseudomonadota</taxon>
        <taxon>Betaproteobacteria</taxon>
        <taxon>Burkholderiales</taxon>
        <taxon>Burkholderiaceae</taxon>
        <taxon>Limnobacter</taxon>
    </lineage>
</organism>